<dbReference type="OrthoDB" id="2129288at2759"/>
<evidence type="ECO:0000313" key="2">
    <source>
        <dbReference type="EMBL" id="KAF2642258.1"/>
    </source>
</evidence>
<dbReference type="Proteomes" id="UP000799753">
    <property type="component" value="Unassembled WGS sequence"/>
</dbReference>
<reference evidence="2" key="1">
    <citation type="journal article" date="2020" name="Stud. Mycol.">
        <title>101 Dothideomycetes genomes: a test case for predicting lifestyles and emergence of pathogens.</title>
        <authorList>
            <person name="Haridas S."/>
            <person name="Albert R."/>
            <person name="Binder M."/>
            <person name="Bloem J."/>
            <person name="Labutti K."/>
            <person name="Salamov A."/>
            <person name="Andreopoulos B."/>
            <person name="Baker S."/>
            <person name="Barry K."/>
            <person name="Bills G."/>
            <person name="Bluhm B."/>
            <person name="Cannon C."/>
            <person name="Castanera R."/>
            <person name="Culley D."/>
            <person name="Daum C."/>
            <person name="Ezra D."/>
            <person name="Gonzalez J."/>
            <person name="Henrissat B."/>
            <person name="Kuo A."/>
            <person name="Liang C."/>
            <person name="Lipzen A."/>
            <person name="Lutzoni F."/>
            <person name="Magnuson J."/>
            <person name="Mondo S."/>
            <person name="Nolan M."/>
            <person name="Ohm R."/>
            <person name="Pangilinan J."/>
            <person name="Park H.-J."/>
            <person name="Ramirez L."/>
            <person name="Alfaro M."/>
            <person name="Sun H."/>
            <person name="Tritt A."/>
            <person name="Yoshinaga Y."/>
            <person name="Zwiers L.-H."/>
            <person name="Turgeon B."/>
            <person name="Goodwin S."/>
            <person name="Spatafora J."/>
            <person name="Crous P."/>
            <person name="Grigoriev I."/>
        </authorList>
    </citation>
    <scope>NUCLEOTIDE SEQUENCE</scope>
    <source>
        <strain evidence="2">CBS 473.64</strain>
    </source>
</reference>
<gene>
    <name evidence="2" type="ORF">P280DRAFT_422757</name>
</gene>
<organism evidence="2 3">
    <name type="scientific">Massarina eburnea CBS 473.64</name>
    <dbReference type="NCBI Taxonomy" id="1395130"/>
    <lineage>
        <taxon>Eukaryota</taxon>
        <taxon>Fungi</taxon>
        <taxon>Dikarya</taxon>
        <taxon>Ascomycota</taxon>
        <taxon>Pezizomycotina</taxon>
        <taxon>Dothideomycetes</taxon>
        <taxon>Pleosporomycetidae</taxon>
        <taxon>Pleosporales</taxon>
        <taxon>Massarineae</taxon>
        <taxon>Massarinaceae</taxon>
        <taxon>Massarina</taxon>
    </lineage>
</organism>
<name>A0A6A6S773_9PLEO</name>
<dbReference type="Gene3D" id="3.30.429.10">
    <property type="entry name" value="Macrophage Migration Inhibitory Factor"/>
    <property type="match status" value="1"/>
</dbReference>
<dbReference type="InterPro" id="IPR028116">
    <property type="entry name" value="Cis-CaaD-like"/>
</dbReference>
<dbReference type="AlphaFoldDB" id="A0A6A6S773"/>
<dbReference type="SUPFAM" id="SSF55331">
    <property type="entry name" value="Tautomerase/MIF"/>
    <property type="match status" value="1"/>
</dbReference>
<dbReference type="InterPro" id="IPR014347">
    <property type="entry name" value="Tautomerase/MIF_sf"/>
</dbReference>
<dbReference type="EMBL" id="MU006781">
    <property type="protein sequence ID" value="KAF2642258.1"/>
    <property type="molecule type" value="Genomic_DNA"/>
</dbReference>
<keyword evidence="3" id="KW-1185">Reference proteome</keyword>
<evidence type="ECO:0000313" key="3">
    <source>
        <dbReference type="Proteomes" id="UP000799753"/>
    </source>
</evidence>
<protein>
    <recommendedName>
        <fullName evidence="1">Tautomerase cis-CaaD-like domain-containing protein</fullName>
    </recommendedName>
</protein>
<dbReference type="Pfam" id="PF14832">
    <property type="entry name" value="Tautomerase_3"/>
    <property type="match status" value="1"/>
</dbReference>
<accession>A0A6A6S773</accession>
<sequence>MPMWVIYHSSSTFTSATEKSALATDITKIYTAGGLPPFYVCVHFIPLSPSNFYSSMNEPVPMVRITIQNIARTIQSDAHRDNFLARVDTALKPHIEDKGYDWEYSVLETSRDLWKINGIVPPMPVTEAEGLWKKRNKAVPFEREKGGL</sequence>
<feature type="domain" description="Tautomerase cis-CaaD-like" evidence="1">
    <location>
        <begin position="1"/>
        <end position="137"/>
    </location>
</feature>
<evidence type="ECO:0000259" key="1">
    <source>
        <dbReference type="Pfam" id="PF14832"/>
    </source>
</evidence>
<proteinExistence type="predicted"/>